<dbReference type="InterPro" id="IPR008023">
    <property type="entry name" value="DUF748"/>
</dbReference>
<dbReference type="Gene3D" id="3.30.1330.60">
    <property type="entry name" value="OmpA-like domain"/>
    <property type="match status" value="1"/>
</dbReference>
<evidence type="ECO:0000313" key="3">
    <source>
        <dbReference type="EMBL" id="ABM95190.1"/>
    </source>
</evidence>
<dbReference type="GO" id="GO:0090313">
    <property type="term" value="P:regulation of protein targeting to membrane"/>
    <property type="evidence" value="ECO:0007669"/>
    <property type="project" value="TreeGrafter"/>
</dbReference>
<keyword evidence="2" id="KW-0812">Transmembrane</keyword>
<keyword evidence="2" id="KW-1133">Transmembrane helix</keyword>
<dbReference type="InterPro" id="IPR036737">
    <property type="entry name" value="OmpA-like_sf"/>
</dbReference>
<feature type="compositionally biased region" description="Pro residues" evidence="1">
    <location>
        <begin position="839"/>
        <end position="849"/>
    </location>
</feature>
<dbReference type="Pfam" id="PF05359">
    <property type="entry name" value="DUF748"/>
    <property type="match status" value="1"/>
</dbReference>
<dbReference type="Proteomes" id="UP000000366">
    <property type="component" value="Chromosome"/>
</dbReference>
<accession>A2SI01</accession>
<dbReference type="KEGG" id="mpt:Mpe_A2234"/>
<keyword evidence="2" id="KW-0472">Membrane</keyword>
<dbReference type="GO" id="GO:0005886">
    <property type="term" value="C:plasma membrane"/>
    <property type="evidence" value="ECO:0007669"/>
    <property type="project" value="TreeGrafter"/>
</dbReference>
<protein>
    <recommendedName>
        <fullName evidence="5">DUF748 domain-containing protein</fullName>
    </recommendedName>
</protein>
<reference evidence="3 4" key="1">
    <citation type="journal article" date="2007" name="J. Bacteriol.">
        <title>Whole-genome analysis of the methyl tert-butyl ether-degrading beta-proteobacterium Methylibium petroleiphilum PM1.</title>
        <authorList>
            <person name="Kane S.R."/>
            <person name="Chakicherla A.Y."/>
            <person name="Chain P.S.G."/>
            <person name="Schmidt R."/>
            <person name="Shin M.W."/>
            <person name="Legler T.C."/>
            <person name="Scow K.M."/>
            <person name="Larimer F.W."/>
            <person name="Lucas S.M."/>
            <person name="Richardson P.M."/>
            <person name="Hristova K.R."/>
        </authorList>
    </citation>
    <scope>NUCLEOTIDE SEQUENCE [LARGE SCALE GENOMIC DNA]</scope>
    <source>
        <strain evidence="4">ATCC BAA-1232 / LMG 22953 / PM1</strain>
    </source>
</reference>
<feature type="region of interest" description="Disordered" evidence="1">
    <location>
        <begin position="818"/>
        <end position="853"/>
    </location>
</feature>
<sequence>MTSSRTRLPALLPFRQCGAVPRALLWTAGGVATFALLWTLLIGAWLPGFLKPRIEAAASEALGAPLALDRIELAPWRLEAVIAGLKLGPAEAPWLRVAELRADLSIESLWRLAPVLERVLVREPQIELERQAIGRYNITPMLEALAKQPPAPPDAKPARFALNNIRLEGGRIHIVDRVSRSEHHVEGLQIGVPFVSNLPSQVTIDVEPLLDARVNGSHLQVQGKTQPFAEGRRSHVDVSWQQLDVPRWVEAFAPLLPQALPIDVLRGQLDLRLAIGFEQRPAPAAPLLRIAGSATLSQMQTVVPAQGARVAVERLAIEGLDLQPLERKAIVGAIRLQAPQIEVDLPRLAAAAPAPTGKDRLVLSDVPASAVSAAGGAASAPAAAGDADGWQWRVDKLELAEGRVLLTEPAWPQGQALTPITLAVSGLDARPDAPPATLALSLVDAQGAKVQVDGTLSVAARNARLKADVAGFKPTAWLAPWQTLLPVRVVGADVALQAQAEVGPASWSVSEGALQLTGLELQPVGAAAVPPPPSARKAAGKLAKPDTATDRLRLSRLDVNGLQVGAGAAEPIVARIAAVKLEGLDLEAARNERGLIGWQPPPAEPAVSASAAAQERSIPPPRWQVGELSCSNCRVTLSDRSVKPVAVFGVTRTDLKLRQLDSDLTKPLSFELATALQHGGRLRASGTARPQPLALRSKIDLDSLDLRALQPYVEAQLNVALVSAKVSARGELQVDGTPQEAVSLARWRGRLALRELRLLDQINQAEFVRFKGLQFDAADVGWRPAAVQADLGTVTLDDFYGRVIVNADGRINLSEIVKRPGDATPRSLTTETASGAAPAAPPEPAPPAPAAAAAASAPVVADAAPAAPPPQLRWREIRLAGGTVDFTDNFIRPNYSAKLTDIGGEVSALAWDSPQPATVKISGKVDGAAPLEIGGTMHPLGPRLATDITASARGIDITRLTAYSGRYAGYGIEKGTLSVKVHYKIENGKLEAENNVYLDQLTFGDKIDSPDALKLPVLLAVSLLKDRNGVIDIDLPISGSLDDPQFSVGRIVVRVIVNLITKAITAPFSLLASAFGGGGQELGYVEFAPGSTELSDASRQRLDTLVKALTDRPALKLEATGRADPAVDEAALRAQYLDRLLRTAKAKSTGELAESVKIEPDERGRWLEAAYKASDLKTKPRNAIGLAKSLPPGEMEALLLASAPAGEPALKALADQRGDRVKAYLTGKVPPERVLLTASRLGTEGIDDKGATARVAFGLK</sequence>
<dbReference type="HOGENOM" id="CLU_005680_1_0_4"/>
<dbReference type="PANTHER" id="PTHR30441:SF8">
    <property type="entry name" value="DUF748 DOMAIN-CONTAINING PROTEIN"/>
    <property type="match status" value="1"/>
</dbReference>
<dbReference type="InterPro" id="IPR052894">
    <property type="entry name" value="AsmA-related"/>
</dbReference>
<feature type="transmembrane region" description="Helical" evidence="2">
    <location>
        <begin position="23"/>
        <end position="46"/>
    </location>
</feature>
<organism evidence="3 4">
    <name type="scientific">Methylibium petroleiphilum (strain ATCC BAA-1232 / LMG 22953 / PM1)</name>
    <dbReference type="NCBI Taxonomy" id="420662"/>
    <lineage>
        <taxon>Bacteria</taxon>
        <taxon>Pseudomonadati</taxon>
        <taxon>Pseudomonadota</taxon>
        <taxon>Betaproteobacteria</taxon>
        <taxon>Burkholderiales</taxon>
        <taxon>Sphaerotilaceae</taxon>
        <taxon>Methylibium</taxon>
    </lineage>
</organism>
<name>A2SI01_METPP</name>
<evidence type="ECO:0000313" key="4">
    <source>
        <dbReference type="Proteomes" id="UP000000366"/>
    </source>
</evidence>
<dbReference type="eggNOG" id="COG2982">
    <property type="taxonomic scope" value="Bacteria"/>
</dbReference>
<dbReference type="STRING" id="420662.Mpe_A2234"/>
<dbReference type="PANTHER" id="PTHR30441">
    <property type="entry name" value="DUF748 DOMAIN-CONTAINING PROTEIN"/>
    <property type="match status" value="1"/>
</dbReference>
<evidence type="ECO:0000256" key="2">
    <source>
        <dbReference type="SAM" id="Phobius"/>
    </source>
</evidence>
<gene>
    <name evidence="3" type="ordered locus">Mpe_A2234</name>
</gene>
<dbReference type="AlphaFoldDB" id="A2SI01"/>
<evidence type="ECO:0008006" key="5">
    <source>
        <dbReference type="Google" id="ProtNLM"/>
    </source>
</evidence>
<proteinExistence type="predicted"/>
<dbReference type="EMBL" id="CP000555">
    <property type="protein sequence ID" value="ABM95190.1"/>
    <property type="molecule type" value="Genomic_DNA"/>
</dbReference>
<evidence type="ECO:0000256" key="1">
    <source>
        <dbReference type="SAM" id="MobiDB-lite"/>
    </source>
</evidence>
<keyword evidence="4" id="KW-1185">Reference proteome</keyword>